<protein>
    <submittedName>
        <fullName evidence="1">Uncharacterized protein</fullName>
    </submittedName>
</protein>
<dbReference type="CDD" id="cd22968">
    <property type="entry name" value="DD_EFCAB5"/>
    <property type="match status" value="1"/>
</dbReference>
<reference evidence="1" key="1">
    <citation type="submission" date="2016-10" db="EMBL/GenBank/DDBJ databases">
        <authorList>
            <person name="Benchimol M."/>
            <person name="Almeida L.G."/>
            <person name="Vasconcelos A.T."/>
            <person name="Perreira-Neves A."/>
            <person name="Rosa I.A."/>
            <person name="Tasca T."/>
            <person name="Bogo M.R."/>
            <person name="de Souza W."/>
        </authorList>
    </citation>
    <scope>NUCLEOTIDE SEQUENCE [LARGE SCALE GENOMIC DNA]</scope>
    <source>
        <strain evidence="1">K</strain>
    </source>
</reference>
<sequence>MEALQQLIRQKPELKPYFQEKVYPVLTNALEALLNEIEFRRLRVEDGEELPEIQPILFLAQYLMRNNPGPED</sequence>
<dbReference type="VEuPathDB" id="TrichDB:TRFO_28755"/>
<name>A0A1J4K333_9EUKA</name>
<evidence type="ECO:0000313" key="2">
    <source>
        <dbReference type="Proteomes" id="UP000179807"/>
    </source>
</evidence>
<evidence type="ECO:0000313" key="1">
    <source>
        <dbReference type="EMBL" id="OHT03909.1"/>
    </source>
</evidence>
<dbReference type="EMBL" id="MLAK01000813">
    <property type="protein sequence ID" value="OHT03909.1"/>
    <property type="molecule type" value="Genomic_DNA"/>
</dbReference>
<dbReference type="GeneID" id="94841068"/>
<dbReference type="AlphaFoldDB" id="A0A1J4K333"/>
<dbReference type="Gene3D" id="1.20.890.10">
    <property type="entry name" value="cAMP-dependent protein kinase regulatory subunit, dimerization-anchoring domain"/>
    <property type="match status" value="1"/>
</dbReference>
<dbReference type="Proteomes" id="UP000179807">
    <property type="component" value="Unassembled WGS sequence"/>
</dbReference>
<dbReference type="RefSeq" id="XP_068357045.1">
    <property type="nucleotide sequence ID" value="XM_068506364.1"/>
</dbReference>
<proteinExistence type="predicted"/>
<gene>
    <name evidence="1" type="ORF">TRFO_28755</name>
</gene>
<accession>A0A1J4K333</accession>
<comment type="caution">
    <text evidence="1">The sequence shown here is derived from an EMBL/GenBank/DDBJ whole genome shotgun (WGS) entry which is preliminary data.</text>
</comment>
<keyword evidence="2" id="KW-1185">Reference proteome</keyword>
<dbReference type="OrthoDB" id="2155538at2759"/>
<organism evidence="1 2">
    <name type="scientific">Tritrichomonas foetus</name>
    <dbReference type="NCBI Taxonomy" id="1144522"/>
    <lineage>
        <taxon>Eukaryota</taxon>
        <taxon>Metamonada</taxon>
        <taxon>Parabasalia</taxon>
        <taxon>Tritrichomonadida</taxon>
        <taxon>Tritrichomonadidae</taxon>
        <taxon>Tritrichomonas</taxon>
    </lineage>
</organism>